<dbReference type="InterPro" id="IPR041489">
    <property type="entry name" value="PDZ_6"/>
</dbReference>
<name>S7V4J7_DESML</name>
<evidence type="ECO:0000313" key="3">
    <source>
        <dbReference type="Proteomes" id="UP000014977"/>
    </source>
</evidence>
<dbReference type="EMBL" id="ATHJ01000074">
    <property type="protein sequence ID" value="EPR41524.1"/>
    <property type="molecule type" value="Genomic_DNA"/>
</dbReference>
<gene>
    <name evidence="2" type="ORF">dsmv_1957</name>
</gene>
<dbReference type="eggNOG" id="ENOG502ZU0N">
    <property type="taxonomic scope" value="Bacteria"/>
</dbReference>
<organism evidence="2 3">
    <name type="scientific">Desulfococcus multivorans DSM 2059</name>
    <dbReference type="NCBI Taxonomy" id="1121405"/>
    <lineage>
        <taxon>Bacteria</taxon>
        <taxon>Pseudomonadati</taxon>
        <taxon>Thermodesulfobacteriota</taxon>
        <taxon>Desulfobacteria</taxon>
        <taxon>Desulfobacterales</taxon>
        <taxon>Desulfococcaceae</taxon>
        <taxon>Desulfococcus</taxon>
    </lineage>
</organism>
<dbReference type="Pfam" id="PF17820">
    <property type="entry name" value="PDZ_6"/>
    <property type="match status" value="1"/>
</dbReference>
<evidence type="ECO:0000313" key="2">
    <source>
        <dbReference type="EMBL" id="EPR41524.1"/>
    </source>
</evidence>
<protein>
    <submittedName>
        <fullName evidence="2">PDZ/DHR/GLGF domain protein</fullName>
    </submittedName>
</protein>
<proteinExistence type="predicted"/>
<reference evidence="2 3" key="1">
    <citation type="journal article" date="2013" name="Genome Announc.">
        <title>Draft genome sequences for three mercury-methylating, sulfate-reducing bacteria.</title>
        <authorList>
            <person name="Brown S.D."/>
            <person name="Hurt R.A.Jr."/>
            <person name="Gilmour C.C."/>
            <person name="Elias D.A."/>
        </authorList>
    </citation>
    <scope>NUCLEOTIDE SEQUENCE [LARGE SCALE GENOMIC DNA]</scope>
    <source>
        <strain evidence="2 3">DSM 2059</strain>
    </source>
</reference>
<keyword evidence="3" id="KW-1185">Reference proteome</keyword>
<dbReference type="InterPro" id="IPR036034">
    <property type="entry name" value="PDZ_sf"/>
</dbReference>
<dbReference type="Gene3D" id="2.30.42.10">
    <property type="match status" value="1"/>
</dbReference>
<feature type="domain" description="PDZ" evidence="1">
    <location>
        <begin position="163"/>
        <end position="216"/>
    </location>
</feature>
<dbReference type="SUPFAM" id="SSF50156">
    <property type="entry name" value="PDZ domain-like"/>
    <property type="match status" value="1"/>
</dbReference>
<comment type="caution">
    <text evidence="2">The sequence shown here is derived from an EMBL/GenBank/DDBJ whole genome shotgun (WGS) entry which is preliminary data.</text>
</comment>
<dbReference type="STRING" id="897.B2D07_09185"/>
<accession>S7V4J7</accession>
<evidence type="ECO:0000259" key="1">
    <source>
        <dbReference type="Pfam" id="PF17820"/>
    </source>
</evidence>
<dbReference type="AlphaFoldDB" id="S7V4J7"/>
<dbReference type="Proteomes" id="UP000014977">
    <property type="component" value="Unassembled WGS sequence"/>
</dbReference>
<dbReference type="RefSeq" id="WP_020876388.1">
    <property type="nucleotide sequence ID" value="NZ_ATHJ01000074.1"/>
</dbReference>
<dbReference type="OrthoDB" id="9989936at2"/>
<sequence>MNTIFRFFRSGLSCMIWFWILAAGVMPAQGATLLSEAALPPVPPDNQQITLEAANRPLGEILAAIQRECSVEVTGLDARLGESISFSAADESAEVAIKRLLRNLDETNYAFFYNQTQLHRVSVVPKARTGATPPLAAAVPEIGPEAGEAAPSPQDASEKAVQVSNVNTGTQAEDLDLREGDLVIEYDGIRIENTQQLVSIVKEKADADTIEMVVVRDGTPHRMTLKGGLIGINVKTVPVSGTVPEQP</sequence>